<feature type="binding site" evidence="3">
    <location>
        <position position="17"/>
    </location>
    <ligand>
        <name>a divalent metal cation</name>
        <dbReference type="ChEBI" id="CHEBI:60240"/>
    </ligand>
</feature>
<dbReference type="GO" id="GO:0004341">
    <property type="term" value="F:gluconolactonase activity"/>
    <property type="evidence" value="ECO:0007669"/>
    <property type="project" value="TreeGrafter"/>
</dbReference>
<comment type="caution">
    <text evidence="5">The sequence shown here is derived from an EMBL/GenBank/DDBJ whole genome shotgun (WGS) entry which is preliminary data.</text>
</comment>
<keyword evidence="3" id="KW-0862">Zinc</keyword>
<feature type="binding site" evidence="3">
    <location>
        <position position="100"/>
    </location>
    <ligand>
        <name>substrate</name>
    </ligand>
</feature>
<feature type="binding site" evidence="3">
    <location>
        <position position="102"/>
    </location>
    <ligand>
        <name>substrate</name>
    </ligand>
</feature>
<comment type="similarity">
    <text evidence="1">Belongs to the SMP-30/CGR1 family.</text>
</comment>
<keyword evidence="3" id="KW-0479">Metal-binding</keyword>
<dbReference type="InterPro" id="IPR013658">
    <property type="entry name" value="SGL"/>
</dbReference>
<dbReference type="InterPro" id="IPR005511">
    <property type="entry name" value="SMP-30"/>
</dbReference>
<protein>
    <submittedName>
        <fullName evidence="5">SMP-30/gluconolactonase/LRE family protein</fullName>
    </submittedName>
</protein>
<dbReference type="Gene3D" id="2.120.10.30">
    <property type="entry name" value="TolB, C-terminal domain"/>
    <property type="match status" value="1"/>
</dbReference>
<organism evidence="5 6">
    <name type="scientific">Halalkalibacter alkaliphilus</name>
    <dbReference type="NCBI Taxonomy" id="2917993"/>
    <lineage>
        <taxon>Bacteria</taxon>
        <taxon>Bacillati</taxon>
        <taxon>Bacillota</taxon>
        <taxon>Bacilli</taxon>
        <taxon>Bacillales</taxon>
        <taxon>Bacillaceae</taxon>
        <taxon>Halalkalibacter</taxon>
    </lineage>
</organism>
<dbReference type="PANTHER" id="PTHR10907">
    <property type="entry name" value="REGUCALCIN"/>
    <property type="match status" value="1"/>
</dbReference>
<evidence type="ECO:0000313" key="6">
    <source>
        <dbReference type="Proteomes" id="UP001139150"/>
    </source>
</evidence>
<name>A0A9X2CVQ0_9BACI</name>
<dbReference type="SUPFAM" id="SSF63829">
    <property type="entry name" value="Calcium-dependent phosphotriesterase"/>
    <property type="match status" value="1"/>
</dbReference>
<dbReference type="InterPro" id="IPR011042">
    <property type="entry name" value="6-blade_b-propeller_TolB-like"/>
</dbReference>
<feature type="domain" description="SMP-30/Gluconolactonase/LRE-like region" evidence="4">
    <location>
        <begin position="15"/>
        <end position="258"/>
    </location>
</feature>
<dbReference type="AlphaFoldDB" id="A0A9X2CVQ0"/>
<evidence type="ECO:0000259" key="4">
    <source>
        <dbReference type="Pfam" id="PF08450"/>
    </source>
</evidence>
<evidence type="ECO:0000256" key="1">
    <source>
        <dbReference type="ARBA" id="ARBA00008853"/>
    </source>
</evidence>
<evidence type="ECO:0000313" key="5">
    <source>
        <dbReference type="EMBL" id="MCL7748877.1"/>
    </source>
</evidence>
<feature type="binding site" evidence="3">
    <location>
        <position position="198"/>
    </location>
    <ligand>
        <name>a divalent metal cation</name>
        <dbReference type="ChEBI" id="CHEBI:60240"/>
    </ligand>
</feature>
<dbReference type="Pfam" id="PF08450">
    <property type="entry name" value="SGL"/>
    <property type="match status" value="1"/>
</dbReference>
<feature type="active site" description="Proton donor/acceptor" evidence="2">
    <location>
        <position position="198"/>
    </location>
</feature>
<accession>A0A9X2CVQ0</accession>
<gene>
    <name evidence="5" type="ORF">MF646_17300</name>
</gene>
<evidence type="ECO:0000256" key="3">
    <source>
        <dbReference type="PIRSR" id="PIRSR605511-2"/>
    </source>
</evidence>
<dbReference type="GO" id="GO:0005509">
    <property type="term" value="F:calcium ion binding"/>
    <property type="evidence" value="ECO:0007669"/>
    <property type="project" value="TreeGrafter"/>
</dbReference>
<evidence type="ECO:0000256" key="2">
    <source>
        <dbReference type="PIRSR" id="PIRSR605511-1"/>
    </source>
</evidence>
<keyword evidence="6" id="KW-1185">Reference proteome</keyword>
<dbReference type="EMBL" id="JAKRYL010000020">
    <property type="protein sequence ID" value="MCL7748877.1"/>
    <property type="molecule type" value="Genomic_DNA"/>
</dbReference>
<comment type="cofactor">
    <cofactor evidence="3">
        <name>Zn(2+)</name>
        <dbReference type="ChEBI" id="CHEBI:29105"/>
    </cofactor>
    <text evidence="3">Binds 1 divalent metal cation per subunit.</text>
</comment>
<feature type="binding site" evidence="3">
    <location>
        <position position="120"/>
    </location>
    <ligand>
        <name>substrate</name>
    </ligand>
</feature>
<dbReference type="Proteomes" id="UP001139150">
    <property type="component" value="Unassembled WGS sequence"/>
</dbReference>
<dbReference type="FunFam" id="2.120.10.30:FF:000126">
    <property type="entry name" value="Senescence marker protein-30"/>
    <property type="match status" value="1"/>
</dbReference>
<reference evidence="5" key="1">
    <citation type="submission" date="2022-02" db="EMBL/GenBank/DDBJ databases">
        <title>Halalkalibacter sp. nov. isolated from Lonar Lake, India.</title>
        <authorList>
            <person name="Joshi A."/>
            <person name="Thite S."/>
            <person name="Lodha T."/>
        </authorList>
    </citation>
    <scope>NUCLEOTIDE SEQUENCE</scope>
    <source>
        <strain evidence="5">MEB205</strain>
    </source>
</reference>
<proteinExistence type="inferred from homology"/>
<sequence length="292" mass="32728">MSYQVEIAVPAKATLGEGPHWDHENERLYWVDILEKKLHIYEPQKCENRTITFEQYIGAVVGSKSGDLLLAMENGIYRYNIQSGQLTFLTNPEEKLSNNRFNDGKCDPAGRFWAGTMSLEEETGAGSLYCFQPSGDIKKVISPVTISNGLAWSPDYKYMYYIDTPTREVQMYNYNKETGDISLAKTAVTIPDGNGYPDGMTIDQEGMIWVAHWGGSKVTRWDPHSGNLLDEIAVPAKNVTSCTFGGKNLDELYITTARIGMAESDFHSYPDSGHLFKVKTNVKGIPAYLFED</sequence>
<feature type="binding site" evidence="3">
    <location>
        <position position="148"/>
    </location>
    <ligand>
        <name>a divalent metal cation</name>
        <dbReference type="ChEBI" id="CHEBI:60240"/>
    </ligand>
</feature>
<dbReference type="GO" id="GO:0019853">
    <property type="term" value="P:L-ascorbic acid biosynthetic process"/>
    <property type="evidence" value="ECO:0007669"/>
    <property type="project" value="TreeGrafter"/>
</dbReference>
<dbReference type="PANTHER" id="PTHR10907:SF47">
    <property type="entry name" value="REGUCALCIN"/>
    <property type="match status" value="1"/>
</dbReference>
<dbReference type="PRINTS" id="PR01790">
    <property type="entry name" value="SMP30FAMILY"/>
</dbReference>
<dbReference type="RefSeq" id="WP_250097762.1">
    <property type="nucleotide sequence ID" value="NZ_JAKRYL010000020.1"/>
</dbReference>